<keyword evidence="2" id="KW-0347">Helicase</keyword>
<reference evidence="2" key="2">
    <citation type="submission" date="2020-09" db="EMBL/GenBank/DDBJ databases">
        <authorList>
            <person name="Sun Q."/>
            <person name="Zhou Y."/>
        </authorList>
    </citation>
    <scope>NUCLEOTIDE SEQUENCE</scope>
    <source>
        <strain evidence="2">CGMCC 1.12195</strain>
    </source>
</reference>
<dbReference type="Proteomes" id="UP000660862">
    <property type="component" value="Unassembled WGS sequence"/>
</dbReference>
<dbReference type="InterPro" id="IPR038461">
    <property type="entry name" value="Schlafen_AlbA_2_dom_sf"/>
</dbReference>
<gene>
    <name evidence="2" type="ORF">GCM10007415_30190</name>
</gene>
<proteinExistence type="predicted"/>
<organism evidence="2 3">
    <name type="scientific">Parapedobacter pyrenivorans</name>
    <dbReference type="NCBI Taxonomy" id="1305674"/>
    <lineage>
        <taxon>Bacteria</taxon>
        <taxon>Pseudomonadati</taxon>
        <taxon>Bacteroidota</taxon>
        <taxon>Sphingobacteriia</taxon>
        <taxon>Sphingobacteriales</taxon>
        <taxon>Sphingobacteriaceae</taxon>
        <taxon>Parapedobacter</taxon>
    </lineage>
</organism>
<evidence type="ECO:0000259" key="1">
    <source>
        <dbReference type="Pfam" id="PF04326"/>
    </source>
</evidence>
<dbReference type="PANTHER" id="PTHR30595">
    <property type="entry name" value="GLPR-RELATED TRANSCRIPTIONAL REPRESSOR"/>
    <property type="match status" value="1"/>
</dbReference>
<keyword evidence="3" id="KW-1185">Reference proteome</keyword>
<keyword evidence="2" id="KW-0378">Hydrolase</keyword>
<sequence length="209" mass="23805">MTIKTLILQGEGEQLDFKNRISSCEKIAKTLVAFANSKGGKLLVGVADNGYINGVKSEDEEKYMLQRAGHLYCRPALELHFEEIYVDDKLVLIAEVAQSDTKPHYALGEDHKWWVYVRVHDKSRLAGKVAVDVLHRSSLPEGVLINYTDKEKELLAYVHHHAKTQLPELCKHLKLSRRKTQRILVNLIVAGVLEVHSGNREEYYTEKTT</sequence>
<name>A0A917MCG2_9SPHI</name>
<protein>
    <submittedName>
        <fullName evidence="2">ATP-dependent DNA helicase</fullName>
    </submittedName>
</protein>
<dbReference type="GO" id="GO:0004386">
    <property type="term" value="F:helicase activity"/>
    <property type="evidence" value="ECO:0007669"/>
    <property type="project" value="UniProtKB-KW"/>
</dbReference>
<keyword evidence="2" id="KW-0547">Nucleotide-binding</keyword>
<dbReference type="EMBL" id="BMER01000003">
    <property type="protein sequence ID" value="GGG93291.1"/>
    <property type="molecule type" value="Genomic_DNA"/>
</dbReference>
<dbReference type="AlphaFoldDB" id="A0A917MCG2"/>
<dbReference type="PANTHER" id="PTHR30595:SF6">
    <property type="entry name" value="SCHLAFEN ALBA-2 DOMAIN-CONTAINING PROTEIN"/>
    <property type="match status" value="1"/>
</dbReference>
<comment type="caution">
    <text evidence="2">The sequence shown here is derived from an EMBL/GenBank/DDBJ whole genome shotgun (WGS) entry which is preliminary data.</text>
</comment>
<evidence type="ECO:0000313" key="3">
    <source>
        <dbReference type="Proteomes" id="UP000660862"/>
    </source>
</evidence>
<dbReference type="Gene3D" id="3.30.950.30">
    <property type="entry name" value="Schlafen, AAA domain"/>
    <property type="match status" value="1"/>
</dbReference>
<evidence type="ECO:0000313" key="2">
    <source>
        <dbReference type="EMBL" id="GGG93291.1"/>
    </source>
</evidence>
<dbReference type="Pfam" id="PF04326">
    <property type="entry name" value="SLFN_AlbA_2"/>
    <property type="match status" value="1"/>
</dbReference>
<reference evidence="2" key="1">
    <citation type="journal article" date="2014" name="Int. J. Syst. Evol. Microbiol.">
        <title>Complete genome sequence of Corynebacterium casei LMG S-19264T (=DSM 44701T), isolated from a smear-ripened cheese.</title>
        <authorList>
            <consortium name="US DOE Joint Genome Institute (JGI-PGF)"/>
            <person name="Walter F."/>
            <person name="Albersmeier A."/>
            <person name="Kalinowski J."/>
            <person name="Ruckert C."/>
        </authorList>
    </citation>
    <scope>NUCLEOTIDE SEQUENCE</scope>
    <source>
        <strain evidence="2">CGMCC 1.12195</strain>
    </source>
</reference>
<feature type="domain" description="Schlafen AlbA-2" evidence="1">
    <location>
        <begin position="11"/>
        <end position="125"/>
    </location>
</feature>
<accession>A0A917MCG2</accession>
<dbReference type="InterPro" id="IPR007421">
    <property type="entry name" value="Schlafen_AlbA_2_dom"/>
</dbReference>
<keyword evidence="2" id="KW-0067">ATP-binding</keyword>